<dbReference type="InterPro" id="IPR036388">
    <property type="entry name" value="WH-like_DNA-bd_sf"/>
</dbReference>
<evidence type="ECO:0000256" key="1">
    <source>
        <dbReference type="ARBA" id="ARBA00022741"/>
    </source>
</evidence>
<dbReference type="Pfam" id="PF00196">
    <property type="entry name" value="GerE"/>
    <property type="match status" value="1"/>
</dbReference>
<dbReference type="CDD" id="cd06170">
    <property type="entry name" value="LuxR_C_like"/>
    <property type="match status" value="1"/>
</dbReference>
<dbReference type="InterPro" id="IPR016032">
    <property type="entry name" value="Sig_transdc_resp-reg_C-effctor"/>
</dbReference>
<keyword evidence="1" id="KW-0547">Nucleotide-binding</keyword>
<name>A0A7W9LLT4_9ACTN</name>
<proteinExistence type="predicted"/>
<keyword evidence="2" id="KW-0067">ATP-binding</keyword>
<gene>
    <name evidence="5" type="ORF">HD601_003120</name>
</gene>
<evidence type="ECO:0000313" key="5">
    <source>
        <dbReference type="EMBL" id="MBB5788545.1"/>
    </source>
</evidence>
<dbReference type="PRINTS" id="PR00038">
    <property type="entry name" value="HTHLUXR"/>
</dbReference>
<dbReference type="GO" id="GO:0005524">
    <property type="term" value="F:ATP binding"/>
    <property type="evidence" value="ECO:0007669"/>
    <property type="project" value="UniProtKB-KW"/>
</dbReference>
<dbReference type="PANTHER" id="PTHR16305">
    <property type="entry name" value="TESTICULAR SOLUBLE ADENYLYL CYCLASE"/>
    <property type="match status" value="1"/>
</dbReference>
<evidence type="ECO:0000313" key="6">
    <source>
        <dbReference type="Proteomes" id="UP000542813"/>
    </source>
</evidence>
<dbReference type="InterPro" id="IPR000792">
    <property type="entry name" value="Tscrpt_reg_LuxR_C"/>
</dbReference>
<dbReference type="Gene3D" id="1.10.10.10">
    <property type="entry name" value="Winged helix-like DNA-binding domain superfamily/Winged helix DNA-binding domain"/>
    <property type="match status" value="1"/>
</dbReference>
<feature type="domain" description="HTH luxR-type" evidence="4">
    <location>
        <begin position="862"/>
        <end position="927"/>
    </location>
</feature>
<evidence type="ECO:0000256" key="2">
    <source>
        <dbReference type="ARBA" id="ARBA00022840"/>
    </source>
</evidence>
<dbReference type="GO" id="GO:0004016">
    <property type="term" value="F:adenylate cyclase activity"/>
    <property type="evidence" value="ECO:0007669"/>
    <property type="project" value="TreeGrafter"/>
</dbReference>
<dbReference type="SUPFAM" id="SSF46894">
    <property type="entry name" value="C-terminal effector domain of the bipartite response regulators"/>
    <property type="match status" value="1"/>
</dbReference>
<dbReference type="EMBL" id="JACHMM010000001">
    <property type="protein sequence ID" value="MBB5788545.1"/>
    <property type="molecule type" value="Genomic_DNA"/>
</dbReference>
<keyword evidence="6" id="KW-1185">Reference proteome</keyword>
<evidence type="ECO:0000259" key="4">
    <source>
        <dbReference type="PROSITE" id="PS50043"/>
    </source>
</evidence>
<sequence>MNADRKRGGLPVWRHSVGLTGRHAERELLDQLVAAVTHAGESRALVIHGEAGVGKTALLDHLAAHAPGCRVVRGAGVQSEMELAFAGLHQLCGPLLDRLEHLPQPQADALRTVFGLRTGPAPDRFLVGLAVLGLLSEVAQERPLVCLVDDEQWLDHASAQVLAFVARRLGAESVGLVFAARVLSRDLDRLPALPLAGLPDDDARALLEGALAGPIDEHVCDQIVAETRGNPLALLELPRGLTVGEVAGGYGLPGAVASEGGLEETFRRRVEALPGRIRQLLVVAAADPTGDPALVCRAAGRLGIGPGAAAAAGDAGVAEFGTRVRFRHPLARSAVYRSASPEDRRAAHGALADATDEHVDPDRRAWHRAQAAPGPDEDVAAELERSAGRAQARGGFAAEGAFLKQSALLTQSPKRRAGRALAAAQALINAGAVDDVRDLLTMAESGRLDDGQQATVDLLRAQLAFVTSRGGDAPALLVTAARRLEPIDTGRARATYTDALLAAIFAGRLAGSGGSVLEVARAAGAAPRPQHPSRVPDLLLEGTAAGLHTGYAAGVPALRRALAGFPTDLTAGEQLRLMYLANITAVRLWDDEQWELLSARYLDLVRGTGALGELPLAITARAPALLLAGDLTGAAALTDELEAVKEATGSGIAPYGAMGLAALRGDTAEAADLVAATIDDATRRGEGIGLVFTGWAEALLYNGLGRFDEALAAGLRATAYDEDLAGLNWVLPELIEAAARCGTTAVASGACAQLAEMADATRTDWSLGTQARAQALLSTGEAAERLYREAVARFGRTRLRVDLARAHLLYGEWLRRERRRREAREQLRRAHDLFESMGATAFAERAWRELLATGVSARKRTVAERPEDLTAQETQIAVLARDGLSNPEIGTRLFLSPHTVQYHLRKVFAKLDVTSRSQLDRVLPSDPPVDSR</sequence>
<protein>
    <submittedName>
        <fullName evidence="5">DNA-binding CsgD family transcriptional regulator</fullName>
    </submittedName>
</protein>
<accession>A0A7W9LLT4</accession>
<dbReference type="SMART" id="SM00421">
    <property type="entry name" value="HTH_LUXR"/>
    <property type="match status" value="1"/>
</dbReference>
<keyword evidence="5" id="KW-0238">DNA-binding</keyword>
<evidence type="ECO:0000256" key="3">
    <source>
        <dbReference type="SAM" id="MobiDB-lite"/>
    </source>
</evidence>
<dbReference type="GO" id="GO:0005737">
    <property type="term" value="C:cytoplasm"/>
    <property type="evidence" value="ECO:0007669"/>
    <property type="project" value="TreeGrafter"/>
</dbReference>
<dbReference type="PROSITE" id="PS50043">
    <property type="entry name" value="HTH_LUXR_2"/>
    <property type="match status" value="1"/>
</dbReference>
<dbReference type="Proteomes" id="UP000542813">
    <property type="component" value="Unassembled WGS sequence"/>
</dbReference>
<dbReference type="AlphaFoldDB" id="A0A7W9LLT4"/>
<dbReference type="Pfam" id="PF13191">
    <property type="entry name" value="AAA_16"/>
    <property type="match status" value="1"/>
</dbReference>
<reference evidence="5 6" key="1">
    <citation type="submission" date="2020-08" db="EMBL/GenBank/DDBJ databases">
        <title>Sequencing the genomes of 1000 actinobacteria strains.</title>
        <authorList>
            <person name="Klenk H.-P."/>
        </authorList>
    </citation>
    <scope>NUCLEOTIDE SEQUENCE [LARGE SCALE GENOMIC DNA]</scope>
    <source>
        <strain evidence="5 6">DSM 102122</strain>
    </source>
</reference>
<dbReference type="PANTHER" id="PTHR16305:SF35">
    <property type="entry name" value="TRANSCRIPTIONAL ACTIVATOR DOMAIN"/>
    <property type="match status" value="1"/>
</dbReference>
<comment type="caution">
    <text evidence="5">The sequence shown here is derived from an EMBL/GenBank/DDBJ whole genome shotgun (WGS) entry which is preliminary data.</text>
</comment>
<feature type="region of interest" description="Disordered" evidence="3">
    <location>
        <begin position="337"/>
        <end position="360"/>
    </location>
</feature>
<dbReference type="InterPro" id="IPR041664">
    <property type="entry name" value="AAA_16"/>
</dbReference>
<dbReference type="GO" id="GO:0006355">
    <property type="term" value="P:regulation of DNA-templated transcription"/>
    <property type="evidence" value="ECO:0007669"/>
    <property type="project" value="InterPro"/>
</dbReference>
<dbReference type="InterPro" id="IPR027417">
    <property type="entry name" value="P-loop_NTPase"/>
</dbReference>
<organism evidence="5 6">
    <name type="scientific">Jiangella mangrovi</name>
    <dbReference type="NCBI Taxonomy" id="1524084"/>
    <lineage>
        <taxon>Bacteria</taxon>
        <taxon>Bacillati</taxon>
        <taxon>Actinomycetota</taxon>
        <taxon>Actinomycetes</taxon>
        <taxon>Jiangellales</taxon>
        <taxon>Jiangellaceae</taxon>
        <taxon>Jiangella</taxon>
    </lineage>
</organism>
<dbReference type="RefSeq" id="WP_221441017.1">
    <property type="nucleotide sequence ID" value="NZ_JACHMM010000001.1"/>
</dbReference>
<dbReference type="SUPFAM" id="SSF52540">
    <property type="entry name" value="P-loop containing nucleoside triphosphate hydrolases"/>
    <property type="match status" value="1"/>
</dbReference>
<dbReference type="GO" id="GO:0003677">
    <property type="term" value="F:DNA binding"/>
    <property type="evidence" value="ECO:0007669"/>
    <property type="project" value="UniProtKB-KW"/>
</dbReference>